<evidence type="ECO:0000313" key="2">
    <source>
        <dbReference type="EMBL" id="KAF2894246.1"/>
    </source>
</evidence>
<accession>A0A8K0CZ77</accession>
<protein>
    <recommendedName>
        <fullName evidence="4">MD-2-related lipid-recognition domain-containing protein</fullName>
    </recommendedName>
</protein>
<reference evidence="2" key="1">
    <citation type="submission" date="2019-08" db="EMBL/GenBank/DDBJ databases">
        <title>The genome of the North American firefly Photinus pyralis.</title>
        <authorList>
            <consortium name="Photinus pyralis genome working group"/>
            <person name="Fallon T.R."/>
            <person name="Sander Lower S.E."/>
            <person name="Weng J.-K."/>
        </authorList>
    </citation>
    <scope>NUCLEOTIDE SEQUENCE</scope>
    <source>
        <strain evidence="2">TRF0915ILg1</strain>
        <tissue evidence="2">Whole body</tissue>
    </source>
</reference>
<sequence length="136" mass="16262">MKTRNFKFNRTHTAVNLTFSFNEDFRYDLKAQVQAYKFASNEYRLFPLAFEASVCDTLKNDDFGINSIYNCGNAPRCPLHKGNYTTCNWGPNYERFPPHWPVGRYRVDFTFMFMQKEISCLSWYMEVKSTKFLYFN</sequence>
<organism evidence="2 3">
    <name type="scientific">Ignelater luminosus</name>
    <name type="common">Cucubano</name>
    <name type="synonym">Pyrophorus luminosus</name>
    <dbReference type="NCBI Taxonomy" id="2038154"/>
    <lineage>
        <taxon>Eukaryota</taxon>
        <taxon>Metazoa</taxon>
        <taxon>Ecdysozoa</taxon>
        <taxon>Arthropoda</taxon>
        <taxon>Hexapoda</taxon>
        <taxon>Insecta</taxon>
        <taxon>Pterygota</taxon>
        <taxon>Neoptera</taxon>
        <taxon>Endopterygota</taxon>
        <taxon>Coleoptera</taxon>
        <taxon>Polyphaga</taxon>
        <taxon>Elateriformia</taxon>
        <taxon>Elateroidea</taxon>
        <taxon>Elateridae</taxon>
        <taxon>Agrypninae</taxon>
        <taxon>Pyrophorini</taxon>
        <taxon>Ignelater</taxon>
    </lineage>
</organism>
<evidence type="ECO:0000256" key="1">
    <source>
        <dbReference type="ARBA" id="ARBA00022729"/>
    </source>
</evidence>
<dbReference type="EMBL" id="VTPC01007195">
    <property type="protein sequence ID" value="KAF2894246.1"/>
    <property type="molecule type" value="Genomic_DNA"/>
</dbReference>
<keyword evidence="3" id="KW-1185">Reference proteome</keyword>
<evidence type="ECO:0000313" key="3">
    <source>
        <dbReference type="Proteomes" id="UP000801492"/>
    </source>
</evidence>
<dbReference type="PANTHER" id="PTHR21112">
    <property type="entry name" value="CHEMOSENSORY PROTEIN A 29A-RELATED"/>
    <property type="match status" value="1"/>
</dbReference>
<comment type="caution">
    <text evidence="2">The sequence shown here is derived from an EMBL/GenBank/DDBJ whole genome shotgun (WGS) entry which is preliminary data.</text>
</comment>
<name>A0A8K0CZ77_IGNLU</name>
<keyword evidence="1" id="KW-0732">Signal</keyword>
<dbReference type="AlphaFoldDB" id="A0A8K0CZ77"/>
<dbReference type="InterPro" id="IPR036846">
    <property type="entry name" value="GM2-AP_sf"/>
</dbReference>
<dbReference type="OrthoDB" id="6653328at2759"/>
<dbReference type="PANTHER" id="PTHR21112:SF0">
    <property type="entry name" value="CHEMOSENSORY PROTEIN A 29A-RELATED"/>
    <property type="match status" value="1"/>
</dbReference>
<dbReference type="InterPro" id="IPR010512">
    <property type="entry name" value="DUF1091"/>
</dbReference>
<dbReference type="SUPFAM" id="SSF63707">
    <property type="entry name" value="Ganglioside M2 (gm2) activator"/>
    <property type="match status" value="1"/>
</dbReference>
<proteinExistence type="predicted"/>
<dbReference type="Proteomes" id="UP000801492">
    <property type="component" value="Unassembled WGS sequence"/>
</dbReference>
<gene>
    <name evidence="2" type="ORF">ILUMI_11927</name>
</gene>
<dbReference type="Pfam" id="PF06477">
    <property type="entry name" value="DUF1091"/>
    <property type="match status" value="1"/>
</dbReference>
<evidence type="ECO:0008006" key="4">
    <source>
        <dbReference type="Google" id="ProtNLM"/>
    </source>
</evidence>